<name>A0ABQ9A9Z1_9ROSI</name>
<evidence type="ECO:0000313" key="3">
    <source>
        <dbReference type="Proteomes" id="UP001141253"/>
    </source>
</evidence>
<reference evidence="2" key="1">
    <citation type="submission" date="2022-10" db="EMBL/GenBank/DDBJ databases">
        <authorList>
            <person name="Hyden B.L."/>
            <person name="Feng K."/>
            <person name="Yates T."/>
            <person name="Jawdy S."/>
            <person name="Smart L.B."/>
            <person name="Muchero W."/>
        </authorList>
    </citation>
    <scope>NUCLEOTIDE SEQUENCE</scope>
    <source>
        <tissue evidence="2">Shoot tip</tissue>
    </source>
</reference>
<evidence type="ECO:0000256" key="1">
    <source>
        <dbReference type="SAM" id="MobiDB-lite"/>
    </source>
</evidence>
<gene>
    <name evidence="2" type="ORF">OIU77_010924</name>
</gene>
<protein>
    <submittedName>
        <fullName evidence="2">Uncharacterized protein</fullName>
    </submittedName>
</protein>
<proteinExistence type="predicted"/>
<organism evidence="2 3">
    <name type="scientific">Salix suchowensis</name>
    <dbReference type="NCBI Taxonomy" id="1278906"/>
    <lineage>
        <taxon>Eukaryota</taxon>
        <taxon>Viridiplantae</taxon>
        <taxon>Streptophyta</taxon>
        <taxon>Embryophyta</taxon>
        <taxon>Tracheophyta</taxon>
        <taxon>Spermatophyta</taxon>
        <taxon>Magnoliopsida</taxon>
        <taxon>eudicotyledons</taxon>
        <taxon>Gunneridae</taxon>
        <taxon>Pentapetalae</taxon>
        <taxon>rosids</taxon>
        <taxon>fabids</taxon>
        <taxon>Malpighiales</taxon>
        <taxon>Salicaceae</taxon>
        <taxon>Saliceae</taxon>
        <taxon>Salix</taxon>
    </lineage>
</organism>
<dbReference type="PANTHER" id="PTHR47453">
    <property type="entry name" value="PHOSPHOGLUCAN, WATER DIKINASE, CHLOROPLASTIC"/>
    <property type="match status" value="1"/>
</dbReference>
<feature type="compositionally biased region" description="Polar residues" evidence="1">
    <location>
        <begin position="19"/>
        <end position="41"/>
    </location>
</feature>
<reference evidence="2" key="2">
    <citation type="journal article" date="2023" name="Int. J. Mol. Sci.">
        <title>De Novo Assembly and Annotation of 11 Diverse Shrub Willow (Salix) Genomes Reveals Novel Gene Organization in Sex-Linked Regions.</title>
        <authorList>
            <person name="Hyden B."/>
            <person name="Feng K."/>
            <person name="Yates T.B."/>
            <person name="Jawdy S."/>
            <person name="Cereghino C."/>
            <person name="Smart L.B."/>
            <person name="Muchero W."/>
        </authorList>
    </citation>
    <scope>NUCLEOTIDE SEQUENCE</scope>
    <source>
        <tissue evidence="2">Shoot tip</tissue>
    </source>
</reference>
<feature type="region of interest" description="Disordered" evidence="1">
    <location>
        <begin position="19"/>
        <end position="46"/>
    </location>
</feature>
<comment type="caution">
    <text evidence="2">The sequence shown here is derived from an EMBL/GenBank/DDBJ whole genome shotgun (WGS) entry which is preliminary data.</text>
</comment>
<dbReference type="Proteomes" id="UP001141253">
    <property type="component" value="Chromosome 14"/>
</dbReference>
<feature type="non-terminal residue" evidence="2">
    <location>
        <position position="85"/>
    </location>
</feature>
<dbReference type="EMBL" id="JAPFFI010000022">
    <property type="protein sequence ID" value="KAJ6329338.1"/>
    <property type="molecule type" value="Genomic_DNA"/>
</dbReference>
<accession>A0ABQ9A9Z1</accession>
<sequence length="85" mass="8463">MQKLTGKNVRLDASLTGVNLTLSSPDDISSEDLSGNCSSTVEPPGPHDPFLSAVKAHANKGVSAGGLIILADADAETSGAKAAAC</sequence>
<dbReference type="PANTHER" id="PTHR47453:SF1">
    <property type="entry name" value="PHOSPHOGLUCAN, WATER DIKINASE, CHLOROPLASTIC"/>
    <property type="match status" value="1"/>
</dbReference>
<evidence type="ECO:0000313" key="2">
    <source>
        <dbReference type="EMBL" id="KAJ6329338.1"/>
    </source>
</evidence>
<keyword evidence="3" id="KW-1185">Reference proteome</keyword>